<feature type="compositionally biased region" description="Low complexity" evidence="12">
    <location>
        <begin position="75"/>
        <end position="94"/>
    </location>
</feature>
<dbReference type="PANTHER" id="PTHR45748:SF7">
    <property type="entry name" value="1-PHOSPHATIDYLINOSITOL 3-PHOSPHATE 5-KINASE-RELATED"/>
    <property type="match status" value="1"/>
</dbReference>
<dbReference type="PROSITE" id="PS50178">
    <property type="entry name" value="ZF_FYVE"/>
    <property type="match status" value="1"/>
</dbReference>
<dbReference type="InterPro" id="IPR013083">
    <property type="entry name" value="Znf_RING/FYVE/PHD"/>
</dbReference>
<dbReference type="SMART" id="SM00064">
    <property type="entry name" value="FYVE"/>
    <property type="match status" value="1"/>
</dbReference>
<dbReference type="GO" id="GO:0000329">
    <property type="term" value="C:fungal-type vacuole membrane"/>
    <property type="evidence" value="ECO:0007669"/>
    <property type="project" value="TreeGrafter"/>
</dbReference>
<dbReference type="SMART" id="SM00330">
    <property type="entry name" value="PIPKc"/>
    <property type="match status" value="1"/>
</dbReference>
<dbReference type="CDD" id="cd03334">
    <property type="entry name" value="Fab1_TCP"/>
    <property type="match status" value="1"/>
</dbReference>
<feature type="compositionally biased region" description="Low complexity" evidence="12">
    <location>
        <begin position="1439"/>
        <end position="1455"/>
    </location>
</feature>
<keyword evidence="4 10" id="KW-0547">Nucleotide-binding</keyword>
<evidence type="ECO:0000256" key="6">
    <source>
        <dbReference type="ARBA" id="ARBA00022777"/>
    </source>
</evidence>
<dbReference type="FunFam" id="3.30.810.10:FF:000001">
    <property type="entry name" value="1-phosphatidylinositol 3-phosphate 5-kinase FAB1"/>
    <property type="match status" value="1"/>
</dbReference>
<dbReference type="SUPFAM" id="SSF56104">
    <property type="entry name" value="SAICAR synthase-like"/>
    <property type="match status" value="1"/>
</dbReference>
<dbReference type="GO" id="GO:0008270">
    <property type="term" value="F:zinc ion binding"/>
    <property type="evidence" value="ECO:0007669"/>
    <property type="project" value="UniProtKB-KW"/>
</dbReference>
<dbReference type="GO" id="GO:0010008">
    <property type="term" value="C:endosome membrane"/>
    <property type="evidence" value="ECO:0007669"/>
    <property type="project" value="TreeGrafter"/>
</dbReference>
<dbReference type="Pfam" id="PF01504">
    <property type="entry name" value="PIP5K"/>
    <property type="match status" value="2"/>
</dbReference>
<evidence type="ECO:0000256" key="9">
    <source>
        <dbReference type="PROSITE-ProRule" id="PRU00091"/>
    </source>
</evidence>
<evidence type="ECO:0000256" key="12">
    <source>
        <dbReference type="SAM" id="MobiDB-lite"/>
    </source>
</evidence>
<dbReference type="GO" id="GO:0046854">
    <property type="term" value="P:phosphatidylinositol phosphate biosynthetic process"/>
    <property type="evidence" value="ECO:0007669"/>
    <property type="project" value="TreeGrafter"/>
</dbReference>
<keyword evidence="2 10" id="KW-0808">Transferase</keyword>
<dbReference type="PROSITE" id="PS51455">
    <property type="entry name" value="PIPK"/>
    <property type="match status" value="1"/>
</dbReference>
<feature type="coiled-coil region" evidence="11">
    <location>
        <begin position="893"/>
        <end position="927"/>
    </location>
</feature>
<evidence type="ECO:0000313" key="16">
    <source>
        <dbReference type="Proteomes" id="UP000541558"/>
    </source>
</evidence>
<evidence type="ECO:0000256" key="5">
    <source>
        <dbReference type="ARBA" id="ARBA00022771"/>
    </source>
</evidence>
<dbReference type="GO" id="GO:0000285">
    <property type="term" value="F:1-phosphatidylinositol-3-phosphate 5-kinase activity"/>
    <property type="evidence" value="ECO:0007669"/>
    <property type="project" value="UniProtKB-EC"/>
</dbReference>
<keyword evidence="5 9" id="KW-0863">Zinc-finger</keyword>
<protein>
    <recommendedName>
        <fullName evidence="1">1-phosphatidylinositol-3-phosphate 5-kinase</fullName>
        <ecNumber evidence="1">2.7.1.150</ecNumber>
    </recommendedName>
</protein>
<keyword evidence="8 10" id="KW-0067">ATP-binding</keyword>
<sequence length="2371" mass="264297">MESPIPIAQSPMQGSFTTQSSRSRGSTKPGFGDDVNTLTSHNPFAEQDEHEQSSVNKFINGFYSKMNSILPLSATGTSVGSAGSSGGASSVAPASGGGLSGANPLEPRRPSLVTTATTNSTISSKTNQDRPQSLFTAPTQVAPPLVSLTPAQSEVPTFSLEYGDGAQRQAGMPYSPSPFGFDEGGGLIGTSIPGFPIPDDTRSIKTSTSFQRTNSLSTKVMRRIRGDGLSKDYWMDDENAKECYDCKVEFKLFRRKHHCRICGQIFCSRCASKVIDGERYGHPNVKIRVCDLCLKDDNARDEDDDRRSVVSSATGAFPMHQYPEAFTPGRHPPSPFQLYGRSSDDPLNMFALAEAKRQMSHLGYGSEGTDSRPMSPYFIDAPDGQWEAAHDNPAPFRRAMSDDDGESASGLSASLMLPDGPFASTSKKGVDIPVKQTLNLDLSGFNSVPFPGGMGSPDQESPRPDSRNTFSRFSSAEYDATTPFMRSRGTSRLDSFTGLPGRSRKESTAYTSQLNAASANHLETVLEQMLETEGIPNIKEWEGVLLRMAMRITKDLTFKSLAHRQGQDMDVRRYVKIKKIPGGTPKDSEYVEGAVITKNVAHKQMSRLLHNPRVMLVTFPLEFHRVEGQYMHFGQIVRQEKEYLTNLASRIAALRPHVVLVEKSVSRIALDALAKHNIAVARTVKPTAVQTVARMTGGDVFSSMDKLALEPRLGHCERFKIQTFDHHLIPGRRKTYMRFEGCGKDMGCTIILRGGDVETLRKIKKVMRFLTFIVRNLKLEMHLWLDTNINVSTLNPEATPPNTHSRHSSSHSVHTLAGFTAAVSNNSIDNSSDADTSATTPTASITVVGEDGEEKVAEDENQLSKRITEALEPYNKTFISVSATLRFPPPYPIQRMKELDDELTAARQDWEDEIVRLEEQTRAKHAQEVTVTTPAAITNVHELEQQQEQQVLGQEDISAQIEALPSHFPATPNAMESITPYMSPAPMVEGDSYFSPMNPAIPAMTLPNHQQIARLLSGPPVTEEEEKEPLKTVEDLALQSRVSLLEWKREEYMSIWEWYLRKNKDDFVVEKYQCIYLREYTVPISGLDSSRPCFPPTLQYVLFYGENDLTLGQFIEKSVSDTLVQFLDPKAICQGKSCDQPLARHAKVFIHNSTRISIAVEQWDGQIVVSRPLLSQSAQQITTWSVCRICSWISRFVIISEEMQRYSFAKFLEAYFYPSDAGLVGCPHNMYQHHYRYFASKGMTIRFQTDPITLQELVFPPFKIRIRPETQLEIKNREFNILHQRNNRWYDGLVGDLRGWAMETATGEDEVDEKLKAQVQLLLTRSEVERREVMDLINKSYRETTPTDTLAINQVYAYRQNKVFAWQEVFDKLPRLRYNLEKWDASLSKRKTAFGSVRAMQWKYDLPGFSDAQHYSSNASEAEDGARRSRKPTGDSFTSMSSASDVSESESVPDSAAKKGGEVEKVGELKEKGELEGETEKAKVTVEAKEKMDEPPNTSTPVVESPAESVQPGMPDPTPATVPSIEITRHDDTEDSVDSAVPEKHDPDPDSDSTIGAARGESRTVGAAKERKRKKVLVIPTLPATEVPISRLSRLPRRSTQPNVAELVRKYSDYIPAQGVQELSKTAFAPMSESEQDSEYPTFIPRRSATRTKTKHLIARKPSTSDFEQGYAANVAPRLPRPIPSRRAYGLGVGAAGVTNLDSQPPSRMHSPEKRGAHLKLKGKDVPSRPSSPTRRLSSQRPSKIRVPSHTRERTPSRPPSASSTKTTFRRPATGATKVSNLANHWERITSREVQKPKHPMFRGRGARPVASSKAKVEVLKSMDAINSEPEEEEEGADSSSEADDEADGMEEERGAPKRDQKATKPPKPEEDPETPLPETPAEDKATTPSTASTVEGPEVTLEVVAPPPPDTPETPDINSSIQSLGPARPKREHPRTPPMSDNEYGQTRNSILNALSGFWTLAMDQDDPFRDPEHIFSDMVVRLDEPTSIIALALGSQQYREMLAKSRSDKRGARTDAALFEGTEAFMPDDRSVAESTSTWGVVNVDAADGIDTDGLRSSSSKLPWAIIFESGGLTISCTVLFPEQFDAIRRMFDCEKSIVESLARCVKWKASGGKSGSAFLKTQDDRFIAKELSRAELQTMETFAPAYFDYMSSAVNANRPTLLAKVFGCYKLTFKLTGKDRGPRKSKSTQMNLLVMENLFYDRRFARIYDLKGSTRNRHVQPTGQENEVLLDENLVEAAHTNPFYVREHSKRILRGALYNDSKFLADINVMDYSLVCGVDSQTNELVLGIVDYIRTYTWDKKLESWVKESTFLGGAGKGEPTIVTPKQYRQRFLSAMERYFPLVPDRWMKHKDAPEEDSSSLAELWPDW</sequence>
<evidence type="ECO:0000259" key="14">
    <source>
        <dbReference type="PROSITE" id="PS51455"/>
    </source>
</evidence>
<feature type="region of interest" description="Disordered" evidence="12">
    <location>
        <begin position="1"/>
        <end position="53"/>
    </location>
</feature>
<feature type="domain" description="FYVE-type" evidence="13">
    <location>
        <begin position="237"/>
        <end position="298"/>
    </location>
</feature>
<dbReference type="PANTHER" id="PTHR45748">
    <property type="entry name" value="1-PHOSPHATIDYLINOSITOL 3-PHOSPHATE 5-KINASE-RELATED"/>
    <property type="match status" value="1"/>
</dbReference>
<dbReference type="Gene3D" id="3.30.800.10">
    <property type="entry name" value="Phosphatidylinositol Phosphate Kinase II Beta"/>
    <property type="match status" value="1"/>
</dbReference>
<evidence type="ECO:0000256" key="11">
    <source>
        <dbReference type="SAM" id="Coils"/>
    </source>
</evidence>
<reference evidence="15 16" key="1">
    <citation type="journal article" date="2020" name="ISME J.">
        <title>Uncovering the hidden diversity of litter-decomposition mechanisms in mushroom-forming fungi.</title>
        <authorList>
            <person name="Floudas D."/>
            <person name="Bentzer J."/>
            <person name="Ahren D."/>
            <person name="Johansson T."/>
            <person name="Persson P."/>
            <person name="Tunlid A."/>
        </authorList>
    </citation>
    <scope>NUCLEOTIDE SEQUENCE [LARGE SCALE GENOMIC DNA]</scope>
    <source>
        <strain evidence="15 16">CBS 175.51</strain>
    </source>
</reference>
<dbReference type="CDD" id="cd17300">
    <property type="entry name" value="PIPKc_PIKfyve"/>
    <property type="match status" value="1"/>
</dbReference>
<evidence type="ECO:0000256" key="3">
    <source>
        <dbReference type="ARBA" id="ARBA00022723"/>
    </source>
</evidence>
<feature type="compositionally biased region" description="Polar residues" evidence="12">
    <location>
        <begin position="10"/>
        <end position="26"/>
    </location>
</feature>
<dbReference type="InterPro" id="IPR000306">
    <property type="entry name" value="Znf_FYVE"/>
</dbReference>
<feature type="compositionally biased region" description="Basic and acidic residues" evidence="12">
    <location>
        <begin position="1710"/>
        <end position="1727"/>
    </location>
</feature>
<dbReference type="Proteomes" id="UP000541558">
    <property type="component" value="Unassembled WGS sequence"/>
</dbReference>
<proteinExistence type="predicted"/>
<dbReference type="InterPro" id="IPR011011">
    <property type="entry name" value="Znf_FYVE_PHD"/>
</dbReference>
<evidence type="ECO:0000256" key="7">
    <source>
        <dbReference type="ARBA" id="ARBA00022833"/>
    </source>
</evidence>
<dbReference type="InterPro" id="IPR027484">
    <property type="entry name" value="PInositol-4-P-5-kinase_N"/>
</dbReference>
<dbReference type="OrthoDB" id="158357at2759"/>
<feature type="compositionally biased region" description="Basic and acidic residues" evidence="12">
    <location>
        <begin position="1785"/>
        <end position="1796"/>
    </location>
</feature>
<accession>A0A8H5C028</accession>
<dbReference type="CDD" id="cd15725">
    <property type="entry name" value="FYVE_PIKfyve_Fab1"/>
    <property type="match status" value="1"/>
</dbReference>
<dbReference type="Gene3D" id="3.30.810.10">
    <property type="entry name" value="2-Layer Sandwich"/>
    <property type="match status" value="1"/>
</dbReference>
<dbReference type="Gene3D" id="3.50.7.10">
    <property type="entry name" value="GroEL"/>
    <property type="match status" value="1"/>
</dbReference>
<feature type="compositionally biased region" description="Basic residues" evidence="12">
    <location>
        <begin position="1648"/>
        <end position="1659"/>
    </location>
</feature>
<dbReference type="GO" id="GO:0005524">
    <property type="term" value="F:ATP binding"/>
    <property type="evidence" value="ECO:0007669"/>
    <property type="project" value="UniProtKB-UniRule"/>
</dbReference>
<feature type="compositionally biased region" description="Basic residues" evidence="12">
    <location>
        <begin position="1797"/>
        <end position="1806"/>
    </location>
</feature>
<feature type="region of interest" description="Disordered" evidence="12">
    <location>
        <begin position="1629"/>
        <end position="1665"/>
    </location>
</feature>
<dbReference type="InterPro" id="IPR002498">
    <property type="entry name" value="PInositol-4-P-4/5-kinase_core"/>
</dbReference>
<evidence type="ECO:0000256" key="1">
    <source>
        <dbReference type="ARBA" id="ARBA00012009"/>
    </source>
</evidence>
<feature type="compositionally biased region" description="Acidic residues" evidence="12">
    <location>
        <begin position="1829"/>
        <end position="1851"/>
    </location>
</feature>
<feature type="compositionally biased region" description="Basic and acidic residues" evidence="12">
    <location>
        <begin position="1456"/>
        <end position="1494"/>
    </location>
</feature>
<evidence type="ECO:0000256" key="2">
    <source>
        <dbReference type="ARBA" id="ARBA00022679"/>
    </source>
</evidence>
<feature type="region of interest" description="Disordered" evidence="12">
    <location>
        <begin position="1415"/>
        <end position="1572"/>
    </location>
</feature>
<comment type="caution">
    <text evidence="15">The sequence shown here is derived from an EMBL/GenBank/DDBJ whole genome shotgun (WGS) entry which is preliminary data.</text>
</comment>
<feature type="compositionally biased region" description="Polar residues" evidence="12">
    <location>
        <begin position="112"/>
        <end position="132"/>
    </location>
</feature>
<keyword evidence="3" id="KW-0479">Metal-binding</keyword>
<feature type="region of interest" description="Disordered" evidence="12">
    <location>
        <begin position="1697"/>
        <end position="1946"/>
    </location>
</feature>
<evidence type="ECO:0000259" key="13">
    <source>
        <dbReference type="PROSITE" id="PS50178"/>
    </source>
</evidence>
<dbReference type="Gene3D" id="3.30.40.10">
    <property type="entry name" value="Zinc/RING finger domain, C3HC4 (zinc finger)"/>
    <property type="match status" value="1"/>
</dbReference>
<feature type="region of interest" description="Disordered" evidence="12">
    <location>
        <begin position="75"/>
        <end position="132"/>
    </location>
</feature>
<dbReference type="InterPro" id="IPR017455">
    <property type="entry name" value="Znf_FYVE-rel"/>
</dbReference>
<dbReference type="InterPro" id="IPR027483">
    <property type="entry name" value="PInositol-4-P-4/5-kinase_C_sf"/>
</dbReference>
<dbReference type="Pfam" id="PF01363">
    <property type="entry name" value="FYVE"/>
    <property type="match status" value="1"/>
</dbReference>
<organism evidence="15 16">
    <name type="scientific">Ephemerocybe angulata</name>
    <dbReference type="NCBI Taxonomy" id="980116"/>
    <lineage>
        <taxon>Eukaryota</taxon>
        <taxon>Fungi</taxon>
        <taxon>Dikarya</taxon>
        <taxon>Basidiomycota</taxon>
        <taxon>Agaricomycotina</taxon>
        <taxon>Agaricomycetes</taxon>
        <taxon>Agaricomycetidae</taxon>
        <taxon>Agaricales</taxon>
        <taxon>Agaricineae</taxon>
        <taxon>Psathyrellaceae</taxon>
        <taxon>Ephemerocybe</taxon>
    </lineage>
</organism>
<name>A0A8H5C028_9AGAR</name>
<feature type="region of interest" description="Disordered" evidence="12">
    <location>
        <begin position="446"/>
        <end position="509"/>
    </location>
</feature>
<dbReference type="Pfam" id="PF00118">
    <property type="entry name" value="Cpn60_TCP1"/>
    <property type="match status" value="1"/>
</dbReference>
<dbReference type="InterPro" id="IPR027409">
    <property type="entry name" value="GroEL-like_apical_dom_sf"/>
</dbReference>
<dbReference type="SUPFAM" id="SSF57903">
    <property type="entry name" value="FYVE/PHD zinc finger"/>
    <property type="match status" value="1"/>
</dbReference>
<evidence type="ECO:0000256" key="4">
    <source>
        <dbReference type="ARBA" id="ARBA00022741"/>
    </source>
</evidence>
<evidence type="ECO:0000256" key="10">
    <source>
        <dbReference type="PROSITE-ProRule" id="PRU00781"/>
    </source>
</evidence>
<feature type="domain" description="PIPK" evidence="14">
    <location>
        <begin position="2016"/>
        <end position="2343"/>
    </location>
</feature>
<dbReference type="FunFam" id="3.50.7.10:FF:000007">
    <property type="entry name" value="1-phosphatidylinositol 3-phosphate 5-kinase isoform X1"/>
    <property type="match status" value="1"/>
</dbReference>
<dbReference type="SUPFAM" id="SSF52029">
    <property type="entry name" value="GroEL apical domain-like"/>
    <property type="match status" value="1"/>
</dbReference>
<dbReference type="EC" id="2.7.1.150" evidence="1"/>
<evidence type="ECO:0000313" key="15">
    <source>
        <dbReference type="EMBL" id="KAF5332625.1"/>
    </source>
</evidence>
<keyword evidence="7" id="KW-0862">Zinc</keyword>
<gene>
    <name evidence="15" type="ORF">D9611_005067</name>
</gene>
<feature type="compositionally biased region" description="Low complexity" evidence="12">
    <location>
        <begin position="1728"/>
        <end position="1742"/>
    </location>
</feature>
<dbReference type="InterPro" id="IPR044769">
    <property type="entry name" value="PIKfyve_PIPKc"/>
</dbReference>
<dbReference type="InterPro" id="IPR002423">
    <property type="entry name" value="Cpn60/GroEL/TCP-1"/>
</dbReference>
<keyword evidence="6 10" id="KW-0418">Kinase</keyword>
<keyword evidence="16" id="KW-1185">Reference proteome</keyword>
<evidence type="ECO:0000256" key="8">
    <source>
        <dbReference type="ARBA" id="ARBA00022840"/>
    </source>
</evidence>
<feature type="compositionally biased region" description="Basic and acidic residues" evidence="12">
    <location>
        <begin position="1852"/>
        <end position="1870"/>
    </location>
</feature>
<feature type="region of interest" description="Disordered" evidence="12">
    <location>
        <begin position="386"/>
        <end position="413"/>
    </location>
</feature>
<keyword evidence="11" id="KW-0175">Coiled coil</keyword>
<dbReference type="EMBL" id="JAACJK010000110">
    <property type="protein sequence ID" value="KAF5332625.1"/>
    <property type="molecule type" value="Genomic_DNA"/>
</dbReference>